<comment type="similarity">
    <text evidence="1">Belongs to the DNA repair enzymes AP/ExoA family.</text>
</comment>
<dbReference type="InterPro" id="IPR004808">
    <property type="entry name" value="AP_endonuc_1"/>
</dbReference>
<dbReference type="SUPFAM" id="SSF56219">
    <property type="entry name" value="DNase I-like"/>
    <property type="match status" value="1"/>
</dbReference>
<dbReference type="GO" id="GO:0008081">
    <property type="term" value="F:phosphoric diester hydrolase activity"/>
    <property type="evidence" value="ECO:0007669"/>
    <property type="project" value="TreeGrafter"/>
</dbReference>
<dbReference type="GO" id="GO:0003906">
    <property type="term" value="F:DNA-(apurinic or apyrimidinic site) endonuclease activity"/>
    <property type="evidence" value="ECO:0007669"/>
    <property type="project" value="TreeGrafter"/>
</dbReference>
<feature type="active site" description="Proton acceptor" evidence="5">
    <location>
        <position position="314"/>
    </location>
</feature>
<feature type="binding site" evidence="6">
    <location>
        <position position="223"/>
    </location>
    <ligand>
        <name>Mg(2+)</name>
        <dbReference type="ChEBI" id="CHEBI:18420"/>
        <label>1</label>
    </ligand>
</feature>
<feature type="active site" evidence="5">
    <location>
        <position position="189"/>
    </location>
</feature>
<evidence type="ECO:0000259" key="9">
    <source>
        <dbReference type="Pfam" id="PF03372"/>
    </source>
</evidence>
<accession>A0A8H6I4U8</accession>
<dbReference type="EMBL" id="JACGCI010000017">
    <property type="protein sequence ID" value="KAF6758940.1"/>
    <property type="molecule type" value="Genomic_DNA"/>
</dbReference>
<evidence type="ECO:0000256" key="8">
    <source>
        <dbReference type="SAM" id="MobiDB-lite"/>
    </source>
</evidence>
<comment type="caution">
    <text evidence="10">The sequence shown here is derived from an EMBL/GenBank/DDBJ whole genome shotgun (WGS) entry which is preliminary data.</text>
</comment>
<dbReference type="Gene3D" id="3.60.10.10">
    <property type="entry name" value="Endonuclease/exonuclease/phosphatase"/>
    <property type="match status" value="1"/>
</dbReference>
<feature type="binding site" evidence="6">
    <location>
        <position position="79"/>
    </location>
    <ligand>
        <name>Mg(2+)</name>
        <dbReference type="ChEBI" id="CHEBI:18420"/>
        <label>1</label>
    </ligand>
</feature>
<protein>
    <submittedName>
        <fullName evidence="10">Endonuclease/exonuclease/phosphatase</fullName>
    </submittedName>
</protein>
<dbReference type="GO" id="GO:0006284">
    <property type="term" value="P:base-excision repair"/>
    <property type="evidence" value="ECO:0007669"/>
    <property type="project" value="TreeGrafter"/>
</dbReference>
<keyword evidence="10" id="KW-0255">Endonuclease</keyword>
<dbReference type="InterPro" id="IPR005135">
    <property type="entry name" value="Endo/exonuclease/phosphatase"/>
</dbReference>
<keyword evidence="4 6" id="KW-0460">Magnesium</keyword>
<feature type="compositionally biased region" description="Polar residues" evidence="8">
    <location>
        <begin position="12"/>
        <end position="23"/>
    </location>
</feature>
<dbReference type="PANTHER" id="PTHR22748">
    <property type="entry name" value="AP ENDONUCLEASE"/>
    <property type="match status" value="1"/>
</dbReference>
<dbReference type="PANTHER" id="PTHR22748:SF4">
    <property type="entry name" value="DNA-(APURINIC OR APYRIMIDINIC SITE) ENDONUCLEASE 2"/>
    <property type="match status" value="1"/>
</dbReference>
<evidence type="ECO:0000313" key="10">
    <source>
        <dbReference type="EMBL" id="KAF6758940.1"/>
    </source>
</evidence>
<feature type="binding site" evidence="6">
    <location>
        <position position="314"/>
    </location>
    <ligand>
        <name>Mg(2+)</name>
        <dbReference type="ChEBI" id="CHEBI:18420"/>
        <label>1</label>
    </ligand>
</feature>
<evidence type="ECO:0000256" key="7">
    <source>
        <dbReference type="PIRSR" id="PIRSR604808-3"/>
    </source>
</evidence>
<dbReference type="AlphaFoldDB" id="A0A8H6I4U8"/>
<dbReference type="GO" id="GO:0046872">
    <property type="term" value="F:metal ion binding"/>
    <property type="evidence" value="ECO:0007669"/>
    <property type="project" value="UniProtKB-KW"/>
</dbReference>
<feature type="region of interest" description="Disordered" evidence="8">
    <location>
        <begin position="1"/>
        <end position="69"/>
    </location>
</feature>
<dbReference type="CDD" id="cd09076">
    <property type="entry name" value="L1-EN"/>
    <property type="match status" value="1"/>
</dbReference>
<feature type="binding site" evidence="6">
    <location>
        <position position="313"/>
    </location>
    <ligand>
        <name>Mg(2+)</name>
        <dbReference type="ChEBI" id="CHEBI:18420"/>
        <label>1</label>
    </ligand>
</feature>
<dbReference type="Pfam" id="PF03372">
    <property type="entry name" value="Exo_endo_phos"/>
    <property type="match status" value="1"/>
</dbReference>
<dbReference type="GO" id="GO:0008311">
    <property type="term" value="F:double-stranded DNA 3'-5' DNA exonuclease activity"/>
    <property type="evidence" value="ECO:0007669"/>
    <property type="project" value="TreeGrafter"/>
</dbReference>
<keyword evidence="3" id="KW-0378">Hydrolase</keyword>
<keyword evidence="6" id="KW-0464">Manganese</keyword>
<name>A0A8H6I4U8_9AGAR</name>
<evidence type="ECO:0000256" key="1">
    <source>
        <dbReference type="ARBA" id="ARBA00007092"/>
    </source>
</evidence>
<sequence>MHVEHAQVGPAHSSNAEGTQPEQGNLPPDVNPPLNEPGEYHNEQTEGRADQAPAAQQTEPRDRTHFKKSRAALRVATLNMKGGGSKASNGKWRTISRLLVEKSINILVLQETHMTPARVCEIQNRYKRMRIINSADPNNPSGKGGVAIVLNKSNTKWKDVTTEVIVPGRAIDAKIEWNESAHLNLTAVYAPSGNDTANAAFWDSLKEHWARPQSTRPDVLLGDMNMTEYTNDRRPGKADNAAVVDAFREMKEANRLIDGWLAQHTGPMQYTFRTQKRGQANSRSRIDRIYVRESLEKRTYEWCILDSGIKTTDHYLAMMAITLPETPYIGKGRSTIADFMLGYNAVINAIVKRTQALVEELEKLSNGTTPRSDQVNPQTLWKAFKTDLLRIVGEYSRKRTSKINEEIALWDARKKSILARPDLDEDEDGLALLDEVECNITNLTAARVLRQQTKMEARHQLIGETNSKYDYILHREQKPRDSIPRLRVPDSNPPRYETSSNRMVEIATTHHEKLQDHYDRPATARIKELARQKALSALATKLTTAENQEMGAKITQEEVLTALGEIANGKASGLDGIPVEVWKLLNSRHKSAEEEAKKNNSQHNEPDIAKAITAVLNDIETNGISPNTDFAEGW</sequence>
<evidence type="ECO:0000256" key="3">
    <source>
        <dbReference type="ARBA" id="ARBA00022801"/>
    </source>
</evidence>
<feature type="binding site" evidence="6">
    <location>
        <position position="225"/>
    </location>
    <ligand>
        <name>Mg(2+)</name>
        <dbReference type="ChEBI" id="CHEBI:18420"/>
        <label>1</label>
    </ligand>
</feature>
<evidence type="ECO:0000256" key="6">
    <source>
        <dbReference type="PIRSR" id="PIRSR604808-2"/>
    </source>
</evidence>
<feature type="site" description="Important for catalytic activity" evidence="7">
    <location>
        <position position="287"/>
    </location>
</feature>
<feature type="site" description="Transition state stabilizer" evidence="7">
    <location>
        <position position="225"/>
    </location>
</feature>
<feature type="active site" description="Proton donor/acceptor" evidence="5">
    <location>
        <position position="223"/>
    </location>
</feature>
<evidence type="ECO:0000256" key="5">
    <source>
        <dbReference type="PIRSR" id="PIRSR604808-1"/>
    </source>
</evidence>
<dbReference type="GO" id="GO:0005634">
    <property type="term" value="C:nucleus"/>
    <property type="evidence" value="ECO:0007669"/>
    <property type="project" value="TreeGrafter"/>
</dbReference>
<dbReference type="InterPro" id="IPR036691">
    <property type="entry name" value="Endo/exonu/phosph_ase_sf"/>
</dbReference>
<feature type="binding site" evidence="6">
    <location>
        <position position="111"/>
    </location>
    <ligand>
        <name>Mg(2+)</name>
        <dbReference type="ChEBI" id="CHEBI:18420"/>
        <label>1</label>
    </ligand>
</feature>
<keyword evidence="10" id="KW-0540">Nuclease</keyword>
<keyword evidence="2 6" id="KW-0479">Metal-binding</keyword>
<comment type="cofactor">
    <cofactor evidence="6">
        <name>Mg(2+)</name>
        <dbReference type="ChEBI" id="CHEBI:18420"/>
    </cofactor>
    <cofactor evidence="6">
        <name>Mn(2+)</name>
        <dbReference type="ChEBI" id="CHEBI:29035"/>
    </cofactor>
    <text evidence="6">Probably binds two magnesium or manganese ions per subunit.</text>
</comment>
<organism evidence="10 11">
    <name type="scientific">Ephemerocybe angulata</name>
    <dbReference type="NCBI Taxonomy" id="980116"/>
    <lineage>
        <taxon>Eukaryota</taxon>
        <taxon>Fungi</taxon>
        <taxon>Dikarya</taxon>
        <taxon>Basidiomycota</taxon>
        <taxon>Agaricomycotina</taxon>
        <taxon>Agaricomycetes</taxon>
        <taxon>Agaricomycetidae</taxon>
        <taxon>Agaricales</taxon>
        <taxon>Agaricineae</taxon>
        <taxon>Psathyrellaceae</taxon>
        <taxon>Ephemerocybe</taxon>
    </lineage>
</organism>
<feature type="non-terminal residue" evidence="10">
    <location>
        <position position="634"/>
    </location>
</feature>
<evidence type="ECO:0000256" key="2">
    <source>
        <dbReference type="ARBA" id="ARBA00022723"/>
    </source>
</evidence>
<feature type="compositionally biased region" description="Basic and acidic residues" evidence="8">
    <location>
        <begin position="38"/>
        <end position="49"/>
    </location>
</feature>
<dbReference type="Proteomes" id="UP000521943">
    <property type="component" value="Unassembled WGS sequence"/>
</dbReference>
<feature type="domain" description="Endonuclease/exonuclease/phosphatase" evidence="9">
    <location>
        <begin position="76"/>
        <end position="314"/>
    </location>
</feature>
<evidence type="ECO:0000256" key="4">
    <source>
        <dbReference type="ARBA" id="ARBA00022842"/>
    </source>
</evidence>
<reference evidence="10 11" key="1">
    <citation type="submission" date="2020-07" db="EMBL/GenBank/DDBJ databases">
        <title>Comparative genomics of pyrophilous fungi reveals a link between fire events and developmental genes.</title>
        <authorList>
            <consortium name="DOE Joint Genome Institute"/>
            <person name="Steindorff A.S."/>
            <person name="Carver A."/>
            <person name="Calhoun S."/>
            <person name="Stillman K."/>
            <person name="Liu H."/>
            <person name="Lipzen A."/>
            <person name="Pangilinan J."/>
            <person name="Labutti K."/>
            <person name="Bruns T.D."/>
            <person name="Grigoriev I.V."/>
        </authorList>
    </citation>
    <scope>NUCLEOTIDE SEQUENCE [LARGE SCALE GENOMIC DNA]</scope>
    <source>
        <strain evidence="10 11">CBS 144469</strain>
    </source>
</reference>
<evidence type="ECO:0000313" key="11">
    <source>
        <dbReference type="Proteomes" id="UP000521943"/>
    </source>
</evidence>
<keyword evidence="10" id="KW-0269">Exonuclease</keyword>
<proteinExistence type="inferred from homology"/>
<keyword evidence="11" id="KW-1185">Reference proteome</keyword>
<gene>
    <name evidence="10" type="ORF">DFP72DRAFT_807354</name>
</gene>
<dbReference type="OrthoDB" id="416119at2759"/>
<feature type="site" description="Interaction with DNA substrate" evidence="7">
    <location>
        <position position="314"/>
    </location>
</feature>